<dbReference type="Gene3D" id="3.90.1140.10">
    <property type="entry name" value="Cyclic phosphodiesterase"/>
    <property type="match status" value="1"/>
</dbReference>
<dbReference type="InterPro" id="IPR009097">
    <property type="entry name" value="Cyclic_Pdiesterase"/>
</dbReference>
<gene>
    <name evidence="1" type="ORF">MTX78_08140</name>
</gene>
<evidence type="ECO:0000313" key="2">
    <source>
        <dbReference type="Proteomes" id="UP000831113"/>
    </source>
</evidence>
<protein>
    <submittedName>
        <fullName evidence="1">2'-5' RNA ligase family protein</fullName>
    </submittedName>
</protein>
<name>A0ABY4D2C2_9BACT</name>
<dbReference type="GO" id="GO:0016874">
    <property type="term" value="F:ligase activity"/>
    <property type="evidence" value="ECO:0007669"/>
    <property type="project" value="UniProtKB-KW"/>
</dbReference>
<evidence type="ECO:0000313" key="1">
    <source>
        <dbReference type="EMBL" id="UOG76558.1"/>
    </source>
</evidence>
<accession>A0ABY4D2C2</accession>
<keyword evidence="1" id="KW-0436">Ligase</keyword>
<dbReference type="RefSeq" id="WP_243801567.1">
    <property type="nucleotide sequence ID" value="NZ_CP094669.1"/>
</dbReference>
<keyword evidence="2" id="KW-1185">Reference proteome</keyword>
<dbReference type="Proteomes" id="UP000831113">
    <property type="component" value="Chromosome"/>
</dbReference>
<reference evidence="1 2" key="1">
    <citation type="submission" date="2022-03" db="EMBL/GenBank/DDBJ databases">
        <title>Hymenobactersp. isolated from the air.</title>
        <authorList>
            <person name="Won M."/>
            <person name="Kwon S.-W."/>
        </authorList>
    </citation>
    <scope>NUCLEOTIDE SEQUENCE [LARGE SCALE GENOMIC DNA]</scope>
    <source>
        <strain evidence="1 2">KACC 21982</strain>
    </source>
</reference>
<proteinExistence type="predicted"/>
<dbReference type="SUPFAM" id="SSF55144">
    <property type="entry name" value="LigT-like"/>
    <property type="match status" value="1"/>
</dbReference>
<dbReference type="EMBL" id="CP094669">
    <property type="protein sequence ID" value="UOG76558.1"/>
    <property type="molecule type" value="Genomic_DNA"/>
</dbReference>
<sequence>MPTSSSVTADTALILTLALEPEAQLFFDELRQQHFPKQRNFLGAHLTLFHHLPGAEYIALTEYLGQIAAAQAPLPLAVTGLRFMGRGVAYVLECAPLQALHRAMQTTWQAHLTPQDQQRLNPHVTVQNKVDPAVARTLHQQLAADFQPFETTGTGLHLWAYRNGPWQSLQLFDFKREAETNA</sequence>
<dbReference type="Pfam" id="PF13563">
    <property type="entry name" value="2_5_RNA_ligase2"/>
    <property type="match status" value="1"/>
</dbReference>
<organism evidence="1 2">
    <name type="scientific">Hymenobacter tibetensis</name>
    <dbReference type="NCBI Taxonomy" id="497967"/>
    <lineage>
        <taxon>Bacteria</taxon>
        <taxon>Pseudomonadati</taxon>
        <taxon>Bacteroidota</taxon>
        <taxon>Cytophagia</taxon>
        <taxon>Cytophagales</taxon>
        <taxon>Hymenobacteraceae</taxon>
        <taxon>Hymenobacter</taxon>
    </lineage>
</organism>